<dbReference type="AlphaFoldDB" id="T0YD01"/>
<accession>T0YD01</accession>
<dbReference type="GO" id="GO:0005975">
    <property type="term" value="P:carbohydrate metabolic process"/>
    <property type="evidence" value="ECO:0007669"/>
    <property type="project" value="InterPro"/>
</dbReference>
<dbReference type="InterPro" id="IPR012341">
    <property type="entry name" value="6hp_glycosidase-like_sf"/>
</dbReference>
<protein>
    <submittedName>
        <fullName evidence="1">Glycoside hydrolase 15-related protein</fullName>
    </submittedName>
</protein>
<comment type="caution">
    <text evidence="1">The sequence shown here is derived from an EMBL/GenBank/DDBJ whole genome shotgun (WGS) entry which is preliminary data.</text>
</comment>
<dbReference type="InterPro" id="IPR008928">
    <property type="entry name" value="6-hairpin_glycosidase_sf"/>
</dbReference>
<gene>
    <name evidence="1" type="ORF">B1B_17592</name>
</gene>
<feature type="non-terminal residue" evidence="1">
    <location>
        <position position="318"/>
    </location>
</feature>
<reference evidence="1" key="2">
    <citation type="journal article" date="2014" name="ISME J.">
        <title>Microbial stratification in low pH oxic and suboxic macroscopic growths along an acid mine drainage.</title>
        <authorList>
            <person name="Mendez-Garcia C."/>
            <person name="Mesa V."/>
            <person name="Sprenger R.R."/>
            <person name="Richter M."/>
            <person name="Diez M.S."/>
            <person name="Solano J."/>
            <person name="Bargiela R."/>
            <person name="Golyshina O.V."/>
            <person name="Manteca A."/>
            <person name="Ramos J.L."/>
            <person name="Gallego J.R."/>
            <person name="Llorente I."/>
            <person name="Martins Dos Santos V.A."/>
            <person name="Jensen O.N."/>
            <person name="Pelaez A.I."/>
            <person name="Sanchez J."/>
            <person name="Ferrer M."/>
        </authorList>
    </citation>
    <scope>NUCLEOTIDE SEQUENCE</scope>
</reference>
<keyword evidence="1" id="KW-0378">Hydrolase</keyword>
<dbReference type="SUPFAM" id="SSF48208">
    <property type="entry name" value="Six-hairpin glycosidases"/>
    <property type="match status" value="1"/>
</dbReference>
<organism evidence="1">
    <name type="scientific">mine drainage metagenome</name>
    <dbReference type="NCBI Taxonomy" id="410659"/>
    <lineage>
        <taxon>unclassified sequences</taxon>
        <taxon>metagenomes</taxon>
        <taxon>ecological metagenomes</taxon>
    </lineage>
</organism>
<name>T0YD01_9ZZZZ</name>
<evidence type="ECO:0000313" key="1">
    <source>
        <dbReference type="EMBL" id="EQD33151.1"/>
    </source>
</evidence>
<dbReference type="GO" id="GO:0016787">
    <property type="term" value="F:hydrolase activity"/>
    <property type="evidence" value="ECO:0007669"/>
    <property type="project" value="UniProtKB-KW"/>
</dbReference>
<reference evidence="1" key="1">
    <citation type="submission" date="2013-08" db="EMBL/GenBank/DDBJ databases">
        <authorList>
            <person name="Mendez C."/>
            <person name="Richter M."/>
            <person name="Ferrer M."/>
            <person name="Sanchez J."/>
        </authorList>
    </citation>
    <scope>NUCLEOTIDE SEQUENCE</scope>
</reference>
<dbReference type="EMBL" id="AUZY01011757">
    <property type="protein sequence ID" value="EQD33151.1"/>
    <property type="molecule type" value="Genomic_DNA"/>
</dbReference>
<dbReference type="Gene3D" id="1.50.10.10">
    <property type="match status" value="1"/>
</dbReference>
<proteinExistence type="predicted"/>
<sequence length="318" mass="36009">MITGLTGNGRLLLTVNEDGNWNELFYPYPGQFQHLREQRLGIFDVPAARFDWLRRGNGYQVEQVAHGAGHLPESHWSGHGISIVVRDHIHPNHDLVSRVYRLRADPARSVRLFAYHAFQIAESMYQDTAYVDPTIPALVHYKRGYFFEFFGDPPFARAVCGEHTLKGLRGTYVDAEDGRLEGRPVAHGAADSVIEWDLDLRPDVDTEVRLFMAVGRSPPAVHQVRDYVRNGGYGRFVQESARFWETWAKQRLPHPPRDLGARAQDVYRASVLLLRQSIATTGSIIASPDTRSLVAAGDTYNYCWWRDGGYVAKAMDEA</sequence>